<protein>
    <recommendedName>
        <fullName evidence="1">KNTC1 N-terminal domain-containing protein</fullName>
    </recommendedName>
</protein>
<organism evidence="2 3">
    <name type="scientific">Rhamnusium bicolor</name>
    <dbReference type="NCBI Taxonomy" id="1586634"/>
    <lineage>
        <taxon>Eukaryota</taxon>
        <taxon>Metazoa</taxon>
        <taxon>Ecdysozoa</taxon>
        <taxon>Arthropoda</taxon>
        <taxon>Hexapoda</taxon>
        <taxon>Insecta</taxon>
        <taxon>Pterygota</taxon>
        <taxon>Neoptera</taxon>
        <taxon>Endopterygota</taxon>
        <taxon>Coleoptera</taxon>
        <taxon>Polyphaga</taxon>
        <taxon>Cucujiformia</taxon>
        <taxon>Chrysomeloidea</taxon>
        <taxon>Cerambycidae</taxon>
        <taxon>Lepturinae</taxon>
        <taxon>Rhagiini</taxon>
        <taxon>Rhamnusium</taxon>
    </lineage>
</organism>
<dbReference type="Proteomes" id="UP001162156">
    <property type="component" value="Unassembled WGS sequence"/>
</dbReference>
<dbReference type="EMBL" id="JANEYF010003862">
    <property type="protein sequence ID" value="KAJ8933458.1"/>
    <property type="molecule type" value="Genomic_DNA"/>
</dbReference>
<reference evidence="2" key="1">
    <citation type="journal article" date="2023" name="Insect Mol. Biol.">
        <title>Genome sequencing provides insights into the evolution of gene families encoding plant cell wall-degrading enzymes in longhorned beetles.</title>
        <authorList>
            <person name="Shin N.R."/>
            <person name="Okamura Y."/>
            <person name="Kirsch R."/>
            <person name="Pauchet Y."/>
        </authorList>
    </citation>
    <scope>NUCLEOTIDE SEQUENCE</scope>
    <source>
        <strain evidence="2">RBIC_L_NR</strain>
    </source>
</reference>
<proteinExistence type="predicted"/>
<dbReference type="InterPro" id="IPR036322">
    <property type="entry name" value="WD40_repeat_dom_sf"/>
</dbReference>
<comment type="caution">
    <text evidence="2">The sequence shown here is derived from an EMBL/GenBank/DDBJ whole genome shotgun (WGS) entry which is preliminary data.</text>
</comment>
<sequence>MIGVAEVVINSLVKNEKVFLSINKSMKIFENKDLSTVIFNAVFESTIDTICVSPDGRFLLICLKSGMVHIFDIEYCTDSNCLFSK</sequence>
<evidence type="ECO:0000259" key="1">
    <source>
        <dbReference type="Pfam" id="PF24506"/>
    </source>
</evidence>
<keyword evidence="3" id="KW-1185">Reference proteome</keyword>
<feature type="domain" description="KNTC1 N-terminal" evidence="1">
    <location>
        <begin position="10"/>
        <end position="74"/>
    </location>
</feature>
<dbReference type="AlphaFoldDB" id="A0AAV8X4D6"/>
<dbReference type="Pfam" id="PF24506">
    <property type="entry name" value="KNTC1_N"/>
    <property type="match status" value="1"/>
</dbReference>
<gene>
    <name evidence="2" type="ORF">NQ314_014015</name>
</gene>
<accession>A0AAV8X4D6</accession>
<evidence type="ECO:0000313" key="3">
    <source>
        <dbReference type="Proteomes" id="UP001162156"/>
    </source>
</evidence>
<dbReference type="SUPFAM" id="SSF50978">
    <property type="entry name" value="WD40 repeat-like"/>
    <property type="match status" value="1"/>
</dbReference>
<dbReference type="InterPro" id="IPR055402">
    <property type="entry name" value="KNTC1_N"/>
</dbReference>
<name>A0AAV8X4D6_9CUCU</name>
<evidence type="ECO:0000313" key="2">
    <source>
        <dbReference type="EMBL" id="KAJ8933458.1"/>
    </source>
</evidence>